<dbReference type="EMBL" id="BX284602">
    <property type="protein sequence ID" value="CCD72688.2"/>
    <property type="molecule type" value="Genomic_DNA"/>
</dbReference>
<keyword evidence="3 5" id="KW-1133">Transmembrane helix</keyword>
<reference evidence="6 7" key="1">
    <citation type="journal article" date="1998" name="Science">
        <title>Genome sequence of the nematode C. elegans: a platform for investigating biology.</title>
        <authorList>
            <consortium name="The C. elegans sequencing consortium"/>
            <person name="Sulson J.E."/>
            <person name="Waterston R."/>
        </authorList>
    </citation>
    <scope>NUCLEOTIDE SEQUENCE [LARGE SCALE GENOMIC DNA]</scope>
    <source>
        <strain evidence="6 7">Bristol N2</strain>
    </source>
</reference>
<evidence type="ECO:0000256" key="1">
    <source>
        <dbReference type="ARBA" id="ARBA00004141"/>
    </source>
</evidence>
<dbReference type="InterPro" id="IPR026673">
    <property type="entry name" value="SPEC3/Stum"/>
</dbReference>
<dbReference type="GO" id="GO:0071683">
    <property type="term" value="C:sensory dendrite"/>
    <property type="evidence" value="ECO:0000318"/>
    <property type="project" value="GO_Central"/>
</dbReference>
<evidence type="ECO:0000256" key="5">
    <source>
        <dbReference type="SAM" id="Phobius"/>
    </source>
</evidence>
<dbReference type="WormBase" id="Y51H7BR.7">
    <property type="protein sequence ID" value="CE54284"/>
    <property type="gene ID" value="WBGene00021778"/>
</dbReference>
<dbReference type="GO" id="GO:0019230">
    <property type="term" value="P:proprioception"/>
    <property type="evidence" value="ECO:0000318"/>
    <property type="project" value="GO_Central"/>
</dbReference>
<dbReference type="AGR" id="WB:WBGene00021778"/>
<evidence type="ECO:0000256" key="3">
    <source>
        <dbReference type="ARBA" id="ARBA00022989"/>
    </source>
</evidence>
<keyword evidence="2 5" id="KW-0812">Transmembrane</keyword>
<evidence type="ECO:0000313" key="8">
    <source>
        <dbReference type="WormBase" id="Y51H7BR.7"/>
    </source>
</evidence>
<gene>
    <name evidence="6" type="ORF">CELE_Y51H7BR.7</name>
    <name evidence="6 8" type="ORF">Y51H7BR.7</name>
</gene>
<dbReference type="FunCoup" id="A0A8D9N0B5">
    <property type="interactions" value="27"/>
</dbReference>
<keyword evidence="7" id="KW-1185">Reference proteome</keyword>
<proteinExistence type="predicted"/>
<dbReference type="InParanoid" id="A0A8D9N0B5"/>
<dbReference type="GeneID" id="173527"/>
<dbReference type="Proteomes" id="UP000001940">
    <property type="component" value="Chromosome II"/>
</dbReference>
<evidence type="ECO:0000313" key="7">
    <source>
        <dbReference type="Proteomes" id="UP000001940"/>
    </source>
</evidence>
<feature type="transmembrane region" description="Helical" evidence="5">
    <location>
        <begin position="54"/>
        <end position="82"/>
    </location>
</feature>
<dbReference type="CTD" id="173527"/>
<dbReference type="Pfam" id="PF15795">
    <property type="entry name" value="Spec3"/>
    <property type="match status" value="1"/>
</dbReference>
<comment type="subcellular location">
    <subcellularLocation>
        <location evidence="1">Membrane</location>
        <topology evidence="1">Multi-pass membrane protein</topology>
    </subcellularLocation>
</comment>
<protein>
    <submittedName>
        <fullName evidence="6">Protein stum homolog</fullName>
    </submittedName>
</protein>
<dbReference type="AlphaFoldDB" id="A0A8D9N0B5"/>
<evidence type="ECO:0000313" key="6">
    <source>
        <dbReference type="EMBL" id="CCD72688.2"/>
    </source>
</evidence>
<evidence type="ECO:0000256" key="4">
    <source>
        <dbReference type="ARBA" id="ARBA00023136"/>
    </source>
</evidence>
<dbReference type="GO" id="GO:0050954">
    <property type="term" value="P:sensory perception of mechanical stimulus"/>
    <property type="evidence" value="ECO:0000318"/>
    <property type="project" value="GO_Central"/>
</dbReference>
<organism evidence="6 7">
    <name type="scientific">Caenorhabditis elegans</name>
    <dbReference type="NCBI Taxonomy" id="6239"/>
    <lineage>
        <taxon>Eukaryota</taxon>
        <taxon>Metazoa</taxon>
        <taxon>Ecdysozoa</taxon>
        <taxon>Nematoda</taxon>
        <taxon>Chromadorea</taxon>
        <taxon>Rhabditida</taxon>
        <taxon>Rhabditina</taxon>
        <taxon>Rhabditomorpha</taxon>
        <taxon>Rhabditoidea</taxon>
        <taxon>Rhabditidae</taxon>
        <taxon>Peloderinae</taxon>
        <taxon>Caenorhabditis</taxon>
    </lineage>
</organism>
<dbReference type="PANTHER" id="PTHR21676">
    <property type="entry name" value="PROTEIN STUM"/>
    <property type="match status" value="1"/>
</dbReference>
<dbReference type="GO" id="GO:0016020">
    <property type="term" value="C:membrane"/>
    <property type="evidence" value="ECO:0007669"/>
    <property type="project" value="UniProtKB-SubCell"/>
</dbReference>
<dbReference type="OrthoDB" id="361532at2759"/>
<keyword evidence="4 5" id="KW-0472">Membrane</keyword>
<dbReference type="GO" id="GO:0042330">
    <property type="term" value="P:taxis"/>
    <property type="evidence" value="ECO:0000318"/>
    <property type="project" value="GO_Central"/>
</dbReference>
<name>A0A8D9N0B5_CAEEL</name>
<evidence type="ECO:0000256" key="2">
    <source>
        <dbReference type="ARBA" id="ARBA00022692"/>
    </source>
</evidence>
<dbReference type="KEGG" id="cel:CELE_Y51H7BR.7"/>
<accession>A0A8D9N0B5</accession>
<sequence>MSQACVFGGTMVKDYDEYLDFDEEPQSRTEHEKTSAFGYQHHGFFRAEIPIMPLSLAVLCCFLNMLIPGLGTFWAALSVLCCSDSGRSSTFRCFMVNLLAAMLQFLLFPILVGFLWSVIWGIMFIQIARNWFISDLHHRADFLSWCPCSNW</sequence>
<feature type="transmembrane region" description="Helical" evidence="5">
    <location>
        <begin position="94"/>
        <end position="127"/>
    </location>
</feature>
<dbReference type="PANTHER" id="PTHR21676:SF6">
    <property type="entry name" value="PROTEIN STUM"/>
    <property type="match status" value="1"/>
</dbReference>